<dbReference type="CDD" id="cd06261">
    <property type="entry name" value="TM_PBP2"/>
    <property type="match status" value="1"/>
</dbReference>
<gene>
    <name evidence="9" type="ORF">GLP40_27100</name>
</gene>
<feature type="transmembrane region" description="Helical" evidence="7">
    <location>
        <begin position="70"/>
        <end position="88"/>
    </location>
</feature>
<dbReference type="Gene3D" id="1.10.3720.10">
    <property type="entry name" value="MetI-like"/>
    <property type="match status" value="1"/>
</dbReference>
<name>A0A6I3L644_9NOCA</name>
<keyword evidence="10" id="KW-1185">Reference proteome</keyword>
<keyword evidence="5 7" id="KW-1133">Transmembrane helix</keyword>
<feature type="transmembrane region" description="Helical" evidence="7">
    <location>
        <begin position="247"/>
        <end position="271"/>
    </location>
</feature>
<keyword evidence="3" id="KW-1003">Cell membrane</keyword>
<keyword evidence="6 7" id="KW-0472">Membrane</keyword>
<evidence type="ECO:0000256" key="5">
    <source>
        <dbReference type="ARBA" id="ARBA00022989"/>
    </source>
</evidence>
<evidence type="ECO:0000256" key="4">
    <source>
        <dbReference type="ARBA" id="ARBA00022692"/>
    </source>
</evidence>
<dbReference type="PANTHER" id="PTHR30151">
    <property type="entry name" value="ALKANE SULFONATE ABC TRANSPORTER-RELATED, MEMBRANE SUBUNIT"/>
    <property type="match status" value="1"/>
</dbReference>
<proteinExistence type="inferred from homology"/>
<dbReference type="PROSITE" id="PS50928">
    <property type="entry name" value="ABC_TM1"/>
    <property type="match status" value="1"/>
</dbReference>
<evidence type="ECO:0000313" key="9">
    <source>
        <dbReference type="EMBL" id="MTE16420.1"/>
    </source>
</evidence>
<dbReference type="EMBL" id="WMBB01000014">
    <property type="protein sequence ID" value="MTE16420.1"/>
    <property type="molecule type" value="Genomic_DNA"/>
</dbReference>
<feature type="transmembrane region" description="Helical" evidence="7">
    <location>
        <begin position="161"/>
        <end position="181"/>
    </location>
</feature>
<dbReference type="InterPro" id="IPR035906">
    <property type="entry name" value="MetI-like_sf"/>
</dbReference>
<evidence type="ECO:0000256" key="3">
    <source>
        <dbReference type="ARBA" id="ARBA00022475"/>
    </source>
</evidence>
<dbReference type="AlphaFoldDB" id="A0A6I3L644"/>
<dbReference type="SUPFAM" id="SSF161098">
    <property type="entry name" value="MetI-like"/>
    <property type="match status" value="1"/>
</dbReference>
<feature type="transmembrane region" description="Helical" evidence="7">
    <location>
        <begin position="128"/>
        <end position="149"/>
    </location>
</feature>
<dbReference type="PANTHER" id="PTHR30151:SF16">
    <property type="entry name" value="ABC TRANSPORTER PERMEASE PROTEIN"/>
    <property type="match status" value="1"/>
</dbReference>
<feature type="domain" description="ABC transmembrane type-1" evidence="8">
    <location>
        <begin position="121"/>
        <end position="305"/>
    </location>
</feature>
<comment type="subcellular location">
    <subcellularLocation>
        <location evidence="1 7">Cell membrane</location>
        <topology evidence="1 7">Multi-pass membrane protein</topology>
    </subcellularLocation>
</comment>
<dbReference type="GO" id="GO:0005886">
    <property type="term" value="C:plasma membrane"/>
    <property type="evidence" value="ECO:0007669"/>
    <property type="project" value="UniProtKB-SubCell"/>
</dbReference>
<feature type="transmembrane region" description="Helical" evidence="7">
    <location>
        <begin position="221"/>
        <end position="241"/>
    </location>
</feature>
<evidence type="ECO:0000256" key="2">
    <source>
        <dbReference type="ARBA" id="ARBA00022448"/>
    </source>
</evidence>
<protein>
    <submittedName>
        <fullName evidence="9">ABC transporter permease subunit</fullName>
    </submittedName>
</protein>
<keyword evidence="2 7" id="KW-0813">Transport</keyword>
<evidence type="ECO:0000256" key="7">
    <source>
        <dbReference type="RuleBase" id="RU363032"/>
    </source>
</evidence>
<evidence type="ECO:0000256" key="6">
    <source>
        <dbReference type="ARBA" id="ARBA00023136"/>
    </source>
</evidence>
<feature type="transmembrane region" description="Helical" evidence="7">
    <location>
        <begin position="187"/>
        <end position="209"/>
    </location>
</feature>
<comment type="caution">
    <text evidence="9">The sequence shown here is derived from an EMBL/GenBank/DDBJ whole genome shotgun (WGS) entry which is preliminary data.</text>
</comment>
<reference evidence="9 10" key="1">
    <citation type="submission" date="2019-11" db="EMBL/GenBank/DDBJ databases">
        <title>Nocardia sp. nov. CT2-14 isolated from soil.</title>
        <authorList>
            <person name="Kanchanasin P."/>
            <person name="Tanasupawat S."/>
            <person name="Yuki M."/>
            <person name="Kudo T."/>
        </authorList>
    </citation>
    <scope>NUCLEOTIDE SEQUENCE [LARGE SCALE GENOMIC DNA]</scope>
    <source>
        <strain evidence="9 10">CT2-14</strain>
    </source>
</reference>
<feature type="transmembrane region" description="Helical" evidence="7">
    <location>
        <begin position="283"/>
        <end position="304"/>
    </location>
</feature>
<comment type="similarity">
    <text evidence="7">Belongs to the binding-protein-dependent transport system permease family.</text>
</comment>
<dbReference type="Proteomes" id="UP000432464">
    <property type="component" value="Unassembled WGS sequence"/>
</dbReference>
<sequence length="318" mass="34375">MSICRVRATPRSAVPKISCTSARASRGSSRRRCELATTISEPLHDADTPHDHDLTPPKARNPWLAKFDRLIYGVIGLGVFLLLWWWVVASGEVSDQYLSTPQDTFKAFVGGLSDGTLGSQIWPSVQRAVIGFVIALVLGVALGILVGSFRIFQKLAEPVLLFFRNLSLLALLPVFVLFFGIGEESKIAIVVWACFWPIFVNAVSAVSGVERLLVNAARTLGAGQFYIFTRVVLPAAFPAIFPGIRLAAANAFTALVAAELVGGAQGIGIYINTASLRYQTPQMYAGIFALGLVGIIVNAILAVVEWRVSSWQRGLTSK</sequence>
<dbReference type="InterPro" id="IPR000515">
    <property type="entry name" value="MetI-like"/>
</dbReference>
<evidence type="ECO:0000313" key="10">
    <source>
        <dbReference type="Proteomes" id="UP000432464"/>
    </source>
</evidence>
<dbReference type="GO" id="GO:0055085">
    <property type="term" value="P:transmembrane transport"/>
    <property type="evidence" value="ECO:0007669"/>
    <property type="project" value="InterPro"/>
</dbReference>
<dbReference type="Pfam" id="PF00528">
    <property type="entry name" value="BPD_transp_1"/>
    <property type="match status" value="1"/>
</dbReference>
<accession>A0A6I3L644</accession>
<organism evidence="9 10">
    <name type="scientific">Nocardia aurantiaca</name>
    <dbReference type="NCBI Taxonomy" id="2675850"/>
    <lineage>
        <taxon>Bacteria</taxon>
        <taxon>Bacillati</taxon>
        <taxon>Actinomycetota</taxon>
        <taxon>Actinomycetes</taxon>
        <taxon>Mycobacteriales</taxon>
        <taxon>Nocardiaceae</taxon>
        <taxon>Nocardia</taxon>
    </lineage>
</organism>
<evidence type="ECO:0000259" key="8">
    <source>
        <dbReference type="PROSITE" id="PS50928"/>
    </source>
</evidence>
<keyword evidence="4 7" id="KW-0812">Transmembrane</keyword>
<evidence type="ECO:0000256" key="1">
    <source>
        <dbReference type="ARBA" id="ARBA00004651"/>
    </source>
</evidence>